<dbReference type="AlphaFoldDB" id="A0AAD4P8D1"/>
<evidence type="ECO:0000259" key="2">
    <source>
        <dbReference type="SMART" id="SM01037"/>
    </source>
</evidence>
<dbReference type="SMART" id="SM01037">
    <property type="entry name" value="Bet_v_1"/>
    <property type="match status" value="1"/>
</dbReference>
<sequence>MANVIETEVVSTVIKSSAQKFYNFFKFNITDIVKILPAVFTGAQVVEGVQGAAGCVILWSYILGGSTLSVKMKAEVVDDGEKSIKYVAVEGDVLEIYKSFGAKLDVNEGLAKLSIEYEKATPIARSPDLYASVAATVFTLLDDYLLIN</sequence>
<evidence type="ECO:0000313" key="4">
    <source>
        <dbReference type="Proteomes" id="UP001190926"/>
    </source>
</evidence>
<feature type="domain" description="Bet v I/Major latex protein" evidence="2">
    <location>
        <begin position="1"/>
        <end position="148"/>
    </location>
</feature>
<organism evidence="3 4">
    <name type="scientific">Perilla frutescens var. hirtella</name>
    <name type="common">Perilla citriodora</name>
    <name type="synonym">Perilla setoyensis</name>
    <dbReference type="NCBI Taxonomy" id="608512"/>
    <lineage>
        <taxon>Eukaryota</taxon>
        <taxon>Viridiplantae</taxon>
        <taxon>Streptophyta</taxon>
        <taxon>Embryophyta</taxon>
        <taxon>Tracheophyta</taxon>
        <taxon>Spermatophyta</taxon>
        <taxon>Magnoliopsida</taxon>
        <taxon>eudicotyledons</taxon>
        <taxon>Gunneridae</taxon>
        <taxon>Pentapetalae</taxon>
        <taxon>asterids</taxon>
        <taxon>lamiids</taxon>
        <taxon>Lamiales</taxon>
        <taxon>Lamiaceae</taxon>
        <taxon>Nepetoideae</taxon>
        <taxon>Elsholtzieae</taxon>
        <taxon>Perilla</taxon>
    </lineage>
</organism>
<dbReference type="EMBL" id="SDAM02000105">
    <property type="protein sequence ID" value="KAH6829720.1"/>
    <property type="molecule type" value="Genomic_DNA"/>
</dbReference>
<name>A0AAD4P8D1_PERFH</name>
<dbReference type="PANTHER" id="PTHR31338:SF16">
    <property type="entry name" value="POLYKETIDE CYCLASE_DEHYDRASE AND LIPID TRANSPORT SUPERFAMILY PROTEIN"/>
    <property type="match status" value="1"/>
</dbReference>
<dbReference type="InterPro" id="IPR000916">
    <property type="entry name" value="Bet_v_I/MLP"/>
</dbReference>
<dbReference type="Pfam" id="PF00407">
    <property type="entry name" value="Bet_v_1"/>
    <property type="match status" value="1"/>
</dbReference>
<evidence type="ECO:0000256" key="1">
    <source>
        <dbReference type="ARBA" id="ARBA00038242"/>
    </source>
</evidence>
<keyword evidence="4" id="KW-1185">Reference proteome</keyword>
<dbReference type="Gene3D" id="3.30.530.20">
    <property type="match status" value="1"/>
</dbReference>
<dbReference type="Proteomes" id="UP001190926">
    <property type="component" value="Unassembled WGS sequence"/>
</dbReference>
<evidence type="ECO:0000313" key="3">
    <source>
        <dbReference type="EMBL" id="KAH6829720.1"/>
    </source>
</evidence>
<comment type="similarity">
    <text evidence="1">Belongs to the MLP family.</text>
</comment>
<comment type="caution">
    <text evidence="3">The sequence shown here is derived from an EMBL/GenBank/DDBJ whole genome shotgun (WGS) entry which is preliminary data.</text>
</comment>
<accession>A0AAD4P8D1</accession>
<dbReference type="PANTHER" id="PTHR31338">
    <property type="entry name" value="POLYKETIDE CYCLASE/DEHYDRASE AND LIPID TRANSPORT SUPERFAMILY PROTEIN"/>
    <property type="match status" value="1"/>
</dbReference>
<reference evidence="3 4" key="1">
    <citation type="journal article" date="2021" name="Nat. Commun.">
        <title>Incipient diploidization of the medicinal plant Perilla within 10,000 years.</title>
        <authorList>
            <person name="Zhang Y."/>
            <person name="Shen Q."/>
            <person name="Leng L."/>
            <person name="Zhang D."/>
            <person name="Chen S."/>
            <person name="Shi Y."/>
            <person name="Ning Z."/>
            <person name="Chen S."/>
        </authorList>
    </citation>
    <scope>NUCLEOTIDE SEQUENCE [LARGE SCALE GENOMIC DNA]</scope>
    <source>
        <strain evidence="4">cv. PC099</strain>
    </source>
</reference>
<dbReference type="InterPro" id="IPR023393">
    <property type="entry name" value="START-like_dom_sf"/>
</dbReference>
<dbReference type="InterPro" id="IPR052006">
    <property type="entry name" value="MLP-like"/>
</dbReference>
<dbReference type="SUPFAM" id="SSF55961">
    <property type="entry name" value="Bet v1-like"/>
    <property type="match status" value="1"/>
</dbReference>
<dbReference type="GO" id="GO:0006952">
    <property type="term" value="P:defense response"/>
    <property type="evidence" value="ECO:0007669"/>
    <property type="project" value="InterPro"/>
</dbReference>
<gene>
    <name evidence="3" type="ORF">C2S53_012846</name>
</gene>
<protein>
    <recommendedName>
        <fullName evidence="2">Bet v I/Major latex protein domain-containing protein</fullName>
    </recommendedName>
</protein>
<proteinExistence type="inferred from homology"/>